<accession>A0A931GHF1</accession>
<name>A0A931GHF1_9ACTN</name>
<feature type="compositionally biased region" description="Basic and acidic residues" evidence="1">
    <location>
        <begin position="611"/>
        <end position="622"/>
    </location>
</feature>
<feature type="compositionally biased region" description="Pro residues" evidence="1">
    <location>
        <begin position="339"/>
        <end position="348"/>
    </location>
</feature>
<feature type="compositionally biased region" description="Low complexity" evidence="1">
    <location>
        <begin position="349"/>
        <end position="358"/>
    </location>
</feature>
<feature type="region of interest" description="Disordered" evidence="1">
    <location>
        <begin position="339"/>
        <end position="370"/>
    </location>
</feature>
<organism evidence="2 3">
    <name type="scientific">Actinomadura viridis</name>
    <dbReference type="NCBI Taxonomy" id="58110"/>
    <lineage>
        <taxon>Bacteria</taxon>
        <taxon>Bacillati</taxon>
        <taxon>Actinomycetota</taxon>
        <taxon>Actinomycetes</taxon>
        <taxon>Streptosporangiales</taxon>
        <taxon>Thermomonosporaceae</taxon>
        <taxon>Actinomadura</taxon>
    </lineage>
</organism>
<dbReference type="EMBL" id="JADOUA010000001">
    <property type="protein sequence ID" value="MBG6086807.1"/>
    <property type="molecule type" value="Genomic_DNA"/>
</dbReference>
<dbReference type="Proteomes" id="UP000614047">
    <property type="component" value="Unassembled WGS sequence"/>
</dbReference>
<keyword evidence="3" id="KW-1185">Reference proteome</keyword>
<dbReference type="AlphaFoldDB" id="A0A931GHF1"/>
<gene>
    <name evidence="2" type="ORF">IW256_000920</name>
</gene>
<comment type="caution">
    <text evidence="2">The sequence shown here is derived from an EMBL/GenBank/DDBJ whole genome shotgun (WGS) entry which is preliminary data.</text>
</comment>
<feature type="region of interest" description="Disordered" evidence="1">
    <location>
        <begin position="986"/>
        <end position="1012"/>
    </location>
</feature>
<feature type="compositionally biased region" description="Low complexity" evidence="1">
    <location>
        <begin position="1052"/>
        <end position="1061"/>
    </location>
</feature>
<feature type="compositionally biased region" description="Low complexity" evidence="1">
    <location>
        <begin position="1070"/>
        <end position="1081"/>
    </location>
</feature>
<sequence length="1175" mass="124610">MPDEGPAPGPGVDAAAARRLLGYLRELARARRAPARDIAAHDQVHWLADLPGEVYVETEAGPGEVLFSIPFIPISPPGVLEEFDGWLAMRHWYRALRDLAERPAAEGGEAVLATGLLAWRPPRGPAVRGHLLSTPVRIALDRRSGRVDVVVAGPAVPRDRDLLAGVPGLRADGAGPVRDAARAGRATGLTASAAGVLREWCAAATGERDEPVAFQEDWAPADLDAPLPQAPRMRLAPALVVCPPGQAALVGHYDTLLARLGDGPVPAGLAAFLTPGGRSPLLNRPDATPEAIADMLAGMLAQGRRVLVAVPDGAAALRLRAALPDGIAGLCAAVTDPAPPPDAAPPAAPAGHAMPAAPGRRRSVPDQGPAAPDRIAAALLAHAAGYEPYRHRDQVAELAEREAALRTAVAGLAERARTMTATEAGTCDLGGGYRGEPAALDRRLRTESADHGWLPPRRDLPETAPLSAAEAAELIRLLAEETPERRARTAQRDVDPAALPSPPYVRTLIEAEATAVARARRSETETSRRLRACDVQLLARLDARAGTVNAALRELGLEGHPGGWDSADHVVRAFSDALGRRRPGVWAKVAEKSPQAEWAERALRSLAGHRVELPPDAPDPRRMAGAAQQLGRHLSDGGTLKRGPLRSSTQRQAEPLLEGVTVDGGPPVTPERLHVLFTHLMVRVACEDLQRAWEAAGVSFPADVPLESRVARFCGAHRRLARIRAAFPAVEETAELLVRTRLGIPLTHPVQWHGYTTALESALLGLGVNRATADLTALRDSIGAAGGDDAEPPPELIAALAAIDARDVGDYGRCLLGLAEARHERGLQARCDRLLGRVRAAHPELAGLMAATARDRAWAGRLERWDEAWAWARAAARIADVPRSAAETGLRADLEEAGERLRQVSGRLAAAQAWGMCLDRIDRAATEPADIVPAWIVPLWRVPDVLPPRPGAFDAVIVHGEHGAGAEALFLLWTAPRMVLAGRSGPDLPVPPGADRENPEAISGTFPPAGLEAVTPTAPLFRILRERFDPDRPATPASAPAPDPGPVPVEPAPAAEPAAAVERVEPVEPVEPVRAVEPVPAMESTRAEEPVAAEEPVRAEEPAAAGAQAGRSIATYKREELIDLVARLAVREPDLDDDRLVEVAGRLLGCPADEELLVGARLRFAVEHYRESLVD</sequence>
<reference evidence="2" key="1">
    <citation type="submission" date="2020-11" db="EMBL/GenBank/DDBJ databases">
        <title>Sequencing the genomes of 1000 actinobacteria strains.</title>
        <authorList>
            <person name="Klenk H.-P."/>
        </authorList>
    </citation>
    <scope>NUCLEOTIDE SEQUENCE</scope>
    <source>
        <strain evidence="2">DSM 43175</strain>
    </source>
</reference>
<dbReference type="RefSeq" id="WP_197009751.1">
    <property type="nucleotide sequence ID" value="NZ_BAABES010000007.1"/>
</dbReference>
<feature type="compositionally biased region" description="Basic and acidic residues" evidence="1">
    <location>
        <begin position="1085"/>
        <end position="1101"/>
    </location>
</feature>
<feature type="region of interest" description="Disordered" evidence="1">
    <location>
        <begin position="1030"/>
        <end position="1106"/>
    </location>
</feature>
<feature type="compositionally biased region" description="Pro residues" evidence="1">
    <location>
        <begin position="1039"/>
        <end position="1051"/>
    </location>
</feature>
<evidence type="ECO:0000256" key="1">
    <source>
        <dbReference type="SAM" id="MobiDB-lite"/>
    </source>
</evidence>
<protein>
    <submittedName>
        <fullName evidence="2">Uncharacterized protein</fullName>
    </submittedName>
</protein>
<evidence type="ECO:0000313" key="3">
    <source>
        <dbReference type="Proteomes" id="UP000614047"/>
    </source>
</evidence>
<feature type="region of interest" description="Disordered" evidence="1">
    <location>
        <begin position="611"/>
        <end position="664"/>
    </location>
</feature>
<proteinExistence type="predicted"/>
<evidence type="ECO:0000313" key="2">
    <source>
        <dbReference type="EMBL" id="MBG6086807.1"/>
    </source>
</evidence>